<accession>A0A953NCH2</accession>
<name>A0A953NCH2_9BURK</name>
<evidence type="ECO:0000259" key="2">
    <source>
        <dbReference type="Pfam" id="PF00394"/>
    </source>
</evidence>
<keyword evidence="5" id="KW-1185">Reference proteome</keyword>
<dbReference type="EMBL" id="JAHXRI010000025">
    <property type="protein sequence ID" value="MBZ1351837.1"/>
    <property type="molecule type" value="Genomic_DNA"/>
</dbReference>
<dbReference type="InterPro" id="IPR001117">
    <property type="entry name" value="Cu-oxidase_2nd"/>
</dbReference>
<evidence type="ECO:0000313" key="4">
    <source>
        <dbReference type="EMBL" id="MBZ1351837.1"/>
    </source>
</evidence>
<comment type="subcellular location">
    <subcellularLocation>
        <location evidence="1">Periplasm</location>
    </subcellularLocation>
</comment>
<dbReference type="Pfam" id="PF00394">
    <property type="entry name" value="Cu-oxidase"/>
    <property type="match status" value="1"/>
</dbReference>
<dbReference type="RefSeq" id="WP_259662251.1">
    <property type="nucleotide sequence ID" value="NZ_JAHXRI010000025.1"/>
</dbReference>
<dbReference type="GO" id="GO:0005507">
    <property type="term" value="F:copper ion binding"/>
    <property type="evidence" value="ECO:0007669"/>
    <property type="project" value="InterPro"/>
</dbReference>
<dbReference type="Proteomes" id="UP000739565">
    <property type="component" value="Unassembled WGS sequence"/>
</dbReference>
<organism evidence="4 5">
    <name type="scientific">Zwartia hollandica</name>
    <dbReference type="NCBI Taxonomy" id="324606"/>
    <lineage>
        <taxon>Bacteria</taxon>
        <taxon>Pseudomonadati</taxon>
        <taxon>Pseudomonadota</taxon>
        <taxon>Betaproteobacteria</taxon>
        <taxon>Burkholderiales</taxon>
        <taxon>Alcaligenaceae</taxon>
        <taxon>Zwartia</taxon>
    </lineage>
</organism>
<dbReference type="InterPro" id="IPR008972">
    <property type="entry name" value="Cupredoxin"/>
</dbReference>
<dbReference type="InterPro" id="IPR045087">
    <property type="entry name" value="Cu-oxidase_fam"/>
</dbReference>
<proteinExistence type="predicted"/>
<dbReference type="SUPFAM" id="SSF49503">
    <property type="entry name" value="Cupredoxins"/>
    <property type="match status" value="3"/>
</dbReference>
<dbReference type="CDD" id="cd13853">
    <property type="entry name" value="CuRO_1_Tth-MCO_like"/>
    <property type="match status" value="1"/>
</dbReference>
<dbReference type="PANTHER" id="PTHR11709">
    <property type="entry name" value="MULTI-COPPER OXIDASE"/>
    <property type="match status" value="1"/>
</dbReference>
<feature type="domain" description="Plastocyanin-like" evidence="2">
    <location>
        <begin position="296"/>
        <end position="389"/>
    </location>
</feature>
<gene>
    <name evidence="4" type="ORF">KZZ10_14430</name>
</gene>
<dbReference type="Pfam" id="PF07731">
    <property type="entry name" value="Cu-oxidase_2"/>
    <property type="match status" value="1"/>
</dbReference>
<evidence type="ECO:0000259" key="3">
    <source>
        <dbReference type="Pfam" id="PF07731"/>
    </source>
</evidence>
<protein>
    <submittedName>
        <fullName evidence="4">Multicopper oxidase domain-containing protein</fullName>
    </submittedName>
</protein>
<dbReference type="InterPro" id="IPR011706">
    <property type="entry name" value="Cu-oxidase_C"/>
</dbReference>
<dbReference type="Gene3D" id="2.60.40.420">
    <property type="entry name" value="Cupredoxins - blue copper proteins"/>
    <property type="match status" value="3"/>
</dbReference>
<dbReference type="GO" id="GO:0042597">
    <property type="term" value="C:periplasmic space"/>
    <property type="evidence" value="ECO:0007669"/>
    <property type="project" value="UniProtKB-SubCell"/>
</dbReference>
<reference evidence="4" key="1">
    <citation type="submission" date="2021-07" db="EMBL/GenBank/DDBJ databases">
        <title>New genus and species of the family Alcaligenaceae.</title>
        <authorList>
            <person name="Hahn M.W."/>
        </authorList>
    </citation>
    <scope>NUCLEOTIDE SEQUENCE</scope>
    <source>
        <strain evidence="4">LF4-65</strain>
    </source>
</reference>
<sequence length="632" mass="69879">MADATMTNGHEQEHGRRQFLRYGLSVASGVVVPVSLTACEQRETERQKTPIQTFVQPPLVEAKNGLLDVTLTASYFDTVLSGVHPNVRHPVSLRAYGYDAQRAGYAGPTLVVRGGDTLRIRLLNQLPENPPFRAFRDPTNYIKPNTTNLHVHGLHVSPAINEDATPPEYGDYVVDPNYGGVLPNGESRQYVHRIPNNHPAGPFYYHPQYHGSSALQVGSLMSGAIMVRGEVDDLPEMAQATELIFLFQAPYFALNPFFNDAMGVADGRLEKFLQLTQYPTGRGLKKHTRADEYSDAQPVLINGVRQPTIVMRSGEVQRWRLINTQVFNSLNLSLDGHVLKQYTADGWGSTSYIEHDDARKASGLGLHLAPGNRASVVVQADKPGTYYLRGLPVKISGGADPIVLPEDTLVKVIVVDVKHTMSIPKTPLPVSHFLAPITDDEFANNGGKKRNIIFKMTGNDALLNAQQTPGPLEQAAEVLSSLVAQAEKSYQHHKLQLQEKIVSTFGSRSRTPIYPPPPNLVPPFDIQAANTVHEIAILDAVEEWTIFNMNHLAHVFHIHVNPMYIIKVNGKPIEPYWCDTVALPTGGTSQNPSSVTFRMRFKDFTGPYILHNQRLQASDLGMIQRVTVVARG</sequence>
<dbReference type="GO" id="GO:0016491">
    <property type="term" value="F:oxidoreductase activity"/>
    <property type="evidence" value="ECO:0007669"/>
    <property type="project" value="InterPro"/>
</dbReference>
<comment type="caution">
    <text evidence="4">The sequence shown here is derived from an EMBL/GenBank/DDBJ whole genome shotgun (WGS) entry which is preliminary data.</text>
</comment>
<dbReference type="PANTHER" id="PTHR11709:SF2">
    <property type="entry name" value="MULTICOPPER OXIDASE LPR1"/>
    <property type="match status" value="1"/>
</dbReference>
<dbReference type="AlphaFoldDB" id="A0A953NCH2"/>
<evidence type="ECO:0000256" key="1">
    <source>
        <dbReference type="ARBA" id="ARBA00004418"/>
    </source>
</evidence>
<evidence type="ECO:0000313" key="5">
    <source>
        <dbReference type="Proteomes" id="UP000739565"/>
    </source>
</evidence>
<feature type="domain" description="Plastocyanin-like" evidence="3">
    <location>
        <begin position="538"/>
        <end position="628"/>
    </location>
</feature>